<dbReference type="InterPro" id="IPR050312">
    <property type="entry name" value="IolE/XylAMocC-like"/>
</dbReference>
<feature type="domain" description="Xylose isomerase-like TIM barrel" evidence="1">
    <location>
        <begin position="26"/>
        <end position="313"/>
    </location>
</feature>
<sequence>MVHLPSICTISLGRCAAGHTLDHKLDMAAKHGFRGIELFYEDLVELTKSMNGGKTPENQLSAATTIRQMCQKRGLSIICLQPFMHYEGLVDRALHQQRIQEMHLWVKLARNLGTDLILLPSSNLDPEHITEDMDVIVADMREVADIGAQVQPPIRYAFEALCWGTRVDTWEASWDVVRRVDRSNFGICLDSFNIAGRIYADPTSPSRCTPDCDEAVVRSMARLVLDVDVTKLFLLQVADAEKLSEPLTPTHEFYNPEQPARMSWSRNARLFYGESEYGAYLPARAILSTIVRDLKYEGWLSFEVFNREFFNPDARVPLKMANRASRSWNKMVTELGLNTEQTSERMQPML</sequence>
<evidence type="ECO:0000259" key="1">
    <source>
        <dbReference type="Pfam" id="PF01261"/>
    </source>
</evidence>
<reference evidence="2 3" key="1">
    <citation type="journal article" date="2016" name="PLoS Pathog.">
        <title>Biosynthesis of antibiotic leucinostatins in bio-control fungus Purpureocillium lilacinum and their inhibition on phytophthora revealed by genome mining.</title>
        <authorList>
            <person name="Wang G."/>
            <person name="Liu Z."/>
            <person name="Lin R."/>
            <person name="Li E."/>
            <person name="Mao Z."/>
            <person name="Ling J."/>
            <person name="Yang Y."/>
            <person name="Yin W.B."/>
            <person name="Xie B."/>
        </authorList>
    </citation>
    <scope>NUCLEOTIDE SEQUENCE [LARGE SCALE GENOMIC DNA]</scope>
    <source>
        <strain evidence="2">170</strain>
    </source>
</reference>
<keyword evidence="3" id="KW-1185">Reference proteome</keyword>
<name>A0A179F2J3_METCM</name>
<dbReference type="OrthoDB" id="5360893at2759"/>
<dbReference type="AlphaFoldDB" id="A0A179F2J3"/>
<dbReference type="PANTHER" id="PTHR12110:SF21">
    <property type="entry name" value="XYLOSE ISOMERASE-LIKE TIM BARREL DOMAIN-CONTAINING PROTEIN"/>
    <property type="match status" value="1"/>
</dbReference>
<dbReference type="EMBL" id="LSBJ02000002">
    <property type="protein sequence ID" value="OAQ59601.1"/>
    <property type="molecule type" value="Genomic_DNA"/>
</dbReference>
<dbReference type="InterPro" id="IPR013022">
    <property type="entry name" value="Xyl_isomerase-like_TIM-brl"/>
</dbReference>
<dbReference type="PANTHER" id="PTHR12110">
    <property type="entry name" value="HYDROXYPYRUVATE ISOMERASE"/>
    <property type="match status" value="1"/>
</dbReference>
<dbReference type="GeneID" id="28855300"/>
<evidence type="ECO:0000313" key="2">
    <source>
        <dbReference type="EMBL" id="OAQ59601.1"/>
    </source>
</evidence>
<dbReference type="GO" id="GO:0016853">
    <property type="term" value="F:isomerase activity"/>
    <property type="evidence" value="ECO:0007669"/>
    <property type="project" value="UniProtKB-KW"/>
</dbReference>
<dbReference type="SUPFAM" id="SSF51658">
    <property type="entry name" value="Xylose isomerase-like"/>
    <property type="match status" value="1"/>
</dbReference>
<dbReference type="RefSeq" id="XP_018137594.1">
    <property type="nucleotide sequence ID" value="XM_018291306.1"/>
</dbReference>
<proteinExistence type="predicted"/>
<protein>
    <submittedName>
        <fullName evidence="2">Xylose isomerase-like TIM barrel</fullName>
    </submittedName>
</protein>
<accession>A0A179F2J3</accession>
<gene>
    <name evidence="2" type="ORF">VFPPC_13531</name>
</gene>
<dbReference type="Proteomes" id="UP000078397">
    <property type="component" value="Unassembled WGS sequence"/>
</dbReference>
<organism evidence="2 3">
    <name type="scientific">Pochonia chlamydosporia 170</name>
    <dbReference type="NCBI Taxonomy" id="1380566"/>
    <lineage>
        <taxon>Eukaryota</taxon>
        <taxon>Fungi</taxon>
        <taxon>Dikarya</taxon>
        <taxon>Ascomycota</taxon>
        <taxon>Pezizomycotina</taxon>
        <taxon>Sordariomycetes</taxon>
        <taxon>Hypocreomycetidae</taxon>
        <taxon>Hypocreales</taxon>
        <taxon>Clavicipitaceae</taxon>
        <taxon>Pochonia</taxon>
    </lineage>
</organism>
<comment type="caution">
    <text evidence="2">The sequence shown here is derived from an EMBL/GenBank/DDBJ whole genome shotgun (WGS) entry which is preliminary data.</text>
</comment>
<dbReference type="InterPro" id="IPR036237">
    <property type="entry name" value="Xyl_isomerase-like_sf"/>
</dbReference>
<dbReference type="STRING" id="1380566.A0A179F2J3"/>
<dbReference type="KEGG" id="pchm:VFPPC_13531"/>
<evidence type="ECO:0000313" key="3">
    <source>
        <dbReference type="Proteomes" id="UP000078397"/>
    </source>
</evidence>
<dbReference type="Pfam" id="PF01261">
    <property type="entry name" value="AP_endonuc_2"/>
    <property type="match status" value="1"/>
</dbReference>
<dbReference type="Gene3D" id="3.20.20.150">
    <property type="entry name" value="Divalent-metal-dependent TIM barrel enzymes"/>
    <property type="match status" value="1"/>
</dbReference>